<dbReference type="GeneTree" id="ENSGT00940000157809"/>
<dbReference type="GO" id="GO:0031720">
    <property type="term" value="F:haptoglobin binding"/>
    <property type="evidence" value="ECO:0007669"/>
    <property type="project" value="TreeGrafter"/>
</dbReference>
<reference evidence="10" key="2">
    <citation type="submission" date="2025-08" db="UniProtKB">
        <authorList>
            <consortium name="Ensembl"/>
        </authorList>
    </citation>
    <scope>IDENTIFICATION</scope>
</reference>
<evidence type="ECO:0000256" key="7">
    <source>
        <dbReference type="RuleBase" id="RU000356"/>
    </source>
</evidence>
<reference evidence="10" key="3">
    <citation type="submission" date="2025-09" db="UniProtKB">
        <authorList>
            <consortium name="Ensembl"/>
        </authorList>
    </citation>
    <scope>IDENTIFICATION</scope>
</reference>
<dbReference type="InterPro" id="IPR002337">
    <property type="entry name" value="Hemoglobin_b"/>
</dbReference>
<organism evidence="10 11">
    <name type="scientific">Podarcis muralis</name>
    <name type="common">Wall lizard</name>
    <name type="synonym">Lacerta muralis</name>
    <dbReference type="NCBI Taxonomy" id="64176"/>
    <lineage>
        <taxon>Eukaryota</taxon>
        <taxon>Metazoa</taxon>
        <taxon>Chordata</taxon>
        <taxon>Craniata</taxon>
        <taxon>Vertebrata</taxon>
        <taxon>Euteleostomi</taxon>
        <taxon>Lepidosauria</taxon>
        <taxon>Squamata</taxon>
        <taxon>Bifurcata</taxon>
        <taxon>Unidentata</taxon>
        <taxon>Episquamata</taxon>
        <taxon>Laterata</taxon>
        <taxon>Lacertibaenia</taxon>
        <taxon>Lacertidae</taxon>
        <taxon>Podarcis</taxon>
    </lineage>
</organism>
<dbReference type="Gene3D" id="1.10.490.10">
    <property type="entry name" value="Globins"/>
    <property type="match status" value="1"/>
</dbReference>
<dbReference type="GO" id="GO:0072562">
    <property type="term" value="C:blood microparticle"/>
    <property type="evidence" value="ECO:0007669"/>
    <property type="project" value="TreeGrafter"/>
</dbReference>
<dbReference type="InterPro" id="IPR009050">
    <property type="entry name" value="Globin-like_sf"/>
</dbReference>
<sequence>MVASLGRLGRLSSFHLENDHPCLSWCGVVVKSGGLVIWGTGFDSPLLHLQLLGDLGPVTLLGSLSAPLTSQSVCCGGGRERRTLAAVRLLRVVIKRDVKSKLLLLFFFFLLPSFLLSSMMIVFPWTQRLFTHFGDLSSPAAICANAKVKQHGHKVLASFEEAIKNLDKIKETFAKLSELHCDKLHVDPVNFGLLGEVLITMLAARFGKEFTPAYHHAFHKLVKVVAHALARRYH</sequence>
<keyword evidence="4 7" id="KW-0561">Oxygen transport</keyword>
<dbReference type="InterPro" id="IPR012292">
    <property type="entry name" value="Globin/Proto"/>
</dbReference>
<dbReference type="Proteomes" id="UP000472272">
    <property type="component" value="Chromosome 4"/>
</dbReference>
<feature type="domain" description="Globin" evidence="9">
    <location>
        <begin position="93"/>
        <end position="234"/>
    </location>
</feature>
<dbReference type="CDD" id="cd08925">
    <property type="entry name" value="Hb-beta-like"/>
    <property type="match status" value="1"/>
</dbReference>
<keyword evidence="11" id="KW-1185">Reference proteome</keyword>
<dbReference type="GO" id="GO:0004601">
    <property type="term" value="F:peroxidase activity"/>
    <property type="evidence" value="ECO:0007669"/>
    <property type="project" value="TreeGrafter"/>
</dbReference>
<keyword evidence="8" id="KW-0472">Membrane</keyword>
<evidence type="ECO:0000256" key="8">
    <source>
        <dbReference type="SAM" id="Phobius"/>
    </source>
</evidence>
<dbReference type="SUPFAM" id="SSF46458">
    <property type="entry name" value="Globin-like"/>
    <property type="match status" value="1"/>
</dbReference>
<reference evidence="10 11" key="1">
    <citation type="journal article" date="2019" name="Proc. Natl. Acad. Sci. U.S.A.">
        <title>Regulatory changes in pterin and carotenoid genes underlie balanced color polymorphisms in the wall lizard.</title>
        <authorList>
            <person name="Andrade P."/>
            <person name="Pinho C."/>
            <person name="Perez I de Lanuza G."/>
            <person name="Afonso S."/>
            <person name="Brejcha J."/>
            <person name="Rubin C.J."/>
            <person name="Wallerman O."/>
            <person name="Pereira P."/>
            <person name="Sabatino S.J."/>
            <person name="Bellati A."/>
            <person name="Pellitteri-Rosa D."/>
            <person name="Bosakova Z."/>
            <person name="Bunikis I."/>
            <person name="Carretero M.A."/>
            <person name="Feiner N."/>
            <person name="Marsik P."/>
            <person name="Pauperio F."/>
            <person name="Salvi D."/>
            <person name="Soler L."/>
            <person name="While G.M."/>
            <person name="Uller T."/>
            <person name="Font E."/>
            <person name="Andersson L."/>
            <person name="Carneiro M."/>
        </authorList>
    </citation>
    <scope>NUCLEOTIDE SEQUENCE</scope>
</reference>
<keyword evidence="8" id="KW-0812">Transmembrane</keyword>
<dbReference type="GO" id="GO:0019825">
    <property type="term" value="F:oxygen binding"/>
    <property type="evidence" value="ECO:0007669"/>
    <property type="project" value="InterPro"/>
</dbReference>
<comment type="similarity">
    <text evidence="1 7">Belongs to the globin family.</text>
</comment>
<dbReference type="GO" id="GO:0020037">
    <property type="term" value="F:heme binding"/>
    <property type="evidence" value="ECO:0007669"/>
    <property type="project" value="InterPro"/>
</dbReference>
<evidence type="ECO:0000313" key="10">
    <source>
        <dbReference type="Ensembl" id="ENSPMRP00000009223.1"/>
    </source>
</evidence>
<keyword evidence="2 7" id="KW-0813">Transport</keyword>
<dbReference type="AlphaFoldDB" id="A0A670IC10"/>
<keyword evidence="8" id="KW-1133">Transmembrane helix</keyword>
<evidence type="ECO:0000256" key="3">
    <source>
        <dbReference type="ARBA" id="ARBA00022617"/>
    </source>
</evidence>
<dbReference type="InterPro" id="IPR050056">
    <property type="entry name" value="Hemoglobin_oxygen_transport"/>
</dbReference>
<dbReference type="Pfam" id="PF00042">
    <property type="entry name" value="Globin"/>
    <property type="match status" value="1"/>
</dbReference>
<dbReference type="PANTHER" id="PTHR11442">
    <property type="entry name" value="HEMOGLOBIN FAMILY MEMBER"/>
    <property type="match status" value="1"/>
</dbReference>
<dbReference type="GO" id="GO:0031838">
    <property type="term" value="C:haptoglobin-hemoglobin complex"/>
    <property type="evidence" value="ECO:0007669"/>
    <property type="project" value="TreeGrafter"/>
</dbReference>
<evidence type="ECO:0000256" key="6">
    <source>
        <dbReference type="ARBA" id="ARBA00023004"/>
    </source>
</evidence>
<evidence type="ECO:0000256" key="2">
    <source>
        <dbReference type="ARBA" id="ARBA00022448"/>
    </source>
</evidence>
<keyword evidence="3 7" id="KW-0349">Heme</keyword>
<evidence type="ECO:0000313" key="11">
    <source>
        <dbReference type="Proteomes" id="UP000472272"/>
    </source>
</evidence>
<dbReference type="Ensembl" id="ENSPMRT00000009847.1">
    <property type="protein sequence ID" value="ENSPMRP00000009223.1"/>
    <property type="gene ID" value="ENSPMRG00000006200.1"/>
</dbReference>
<accession>A0A670IC10</accession>
<name>A0A670IC10_PODMU</name>
<dbReference type="GO" id="GO:0005344">
    <property type="term" value="F:oxygen carrier activity"/>
    <property type="evidence" value="ECO:0007669"/>
    <property type="project" value="UniProtKB-KW"/>
</dbReference>
<dbReference type="GO" id="GO:0005833">
    <property type="term" value="C:hemoglobin complex"/>
    <property type="evidence" value="ECO:0007669"/>
    <property type="project" value="InterPro"/>
</dbReference>
<keyword evidence="6" id="KW-0408">Iron</keyword>
<dbReference type="GO" id="GO:0046872">
    <property type="term" value="F:metal ion binding"/>
    <property type="evidence" value="ECO:0007669"/>
    <property type="project" value="UniProtKB-KW"/>
</dbReference>
<evidence type="ECO:0000256" key="1">
    <source>
        <dbReference type="ARBA" id="ARBA00008705"/>
    </source>
</evidence>
<keyword evidence="5" id="KW-0479">Metal-binding</keyword>
<dbReference type="PRINTS" id="PR00814">
    <property type="entry name" value="BETAHAEM"/>
</dbReference>
<evidence type="ECO:0000256" key="5">
    <source>
        <dbReference type="ARBA" id="ARBA00022723"/>
    </source>
</evidence>
<proteinExistence type="inferred from homology"/>
<evidence type="ECO:0000259" key="9">
    <source>
        <dbReference type="PROSITE" id="PS01033"/>
    </source>
</evidence>
<protein>
    <recommendedName>
        <fullName evidence="9">Globin domain-containing protein</fullName>
    </recommendedName>
</protein>
<dbReference type="PROSITE" id="PS01033">
    <property type="entry name" value="GLOBIN"/>
    <property type="match status" value="1"/>
</dbReference>
<dbReference type="InterPro" id="IPR000971">
    <property type="entry name" value="Globin"/>
</dbReference>
<evidence type="ECO:0000256" key="4">
    <source>
        <dbReference type="ARBA" id="ARBA00022621"/>
    </source>
</evidence>
<dbReference type="GO" id="GO:0043177">
    <property type="term" value="F:organic acid binding"/>
    <property type="evidence" value="ECO:0007669"/>
    <property type="project" value="TreeGrafter"/>
</dbReference>
<dbReference type="PANTHER" id="PTHR11442:SF7">
    <property type="entry name" value="HEMOGLOBIN SUBUNIT EPSILON"/>
    <property type="match status" value="1"/>
</dbReference>
<dbReference type="GO" id="GO:0042744">
    <property type="term" value="P:hydrogen peroxide catabolic process"/>
    <property type="evidence" value="ECO:0007669"/>
    <property type="project" value="TreeGrafter"/>
</dbReference>
<feature type="transmembrane region" description="Helical" evidence="8">
    <location>
        <begin position="102"/>
        <end position="125"/>
    </location>
</feature>